<evidence type="ECO:0000256" key="5">
    <source>
        <dbReference type="RuleBase" id="RU003560"/>
    </source>
</evidence>
<dbReference type="EMBL" id="CP026309">
    <property type="protein sequence ID" value="AUV80394.1"/>
    <property type="molecule type" value="Genomic_DNA"/>
</dbReference>
<dbReference type="GO" id="GO:0042802">
    <property type="term" value="F:identical protein binding"/>
    <property type="evidence" value="ECO:0007669"/>
    <property type="project" value="TreeGrafter"/>
</dbReference>
<dbReference type="Gene3D" id="3.90.1150.10">
    <property type="entry name" value="Aspartate Aminotransferase, domain 1"/>
    <property type="match status" value="1"/>
</dbReference>
<comment type="cofactor">
    <cofactor evidence="1">
        <name>pyridoxal 5'-phosphate</name>
        <dbReference type="ChEBI" id="CHEBI:597326"/>
    </cofactor>
</comment>
<dbReference type="AlphaFoldDB" id="A0A2I8VET7"/>
<dbReference type="FunFam" id="3.40.640.10:FF:000004">
    <property type="entry name" value="Acetylornithine aminotransferase"/>
    <property type="match status" value="1"/>
</dbReference>
<dbReference type="InterPro" id="IPR015422">
    <property type="entry name" value="PyrdxlP-dep_Trfase_small"/>
</dbReference>
<evidence type="ECO:0000313" key="7">
    <source>
        <dbReference type="Proteomes" id="UP000236584"/>
    </source>
</evidence>
<dbReference type="KEGG" id="srub:C2R22_00905"/>
<dbReference type="Pfam" id="PF00202">
    <property type="entry name" value="Aminotran_3"/>
    <property type="match status" value="1"/>
</dbReference>
<dbReference type="PANTHER" id="PTHR11986">
    <property type="entry name" value="AMINOTRANSFERASE CLASS III"/>
    <property type="match status" value="1"/>
</dbReference>
<dbReference type="Proteomes" id="UP000236584">
    <property type="component" value="Chromosome"/>
</dbReference>
<organism evidence="6 7">
    <name type="scientific">Salinigranum rubrum</name>
    <dbReference type="NCBI Taxonomy" id="755307"/>
    <lineage>
        <taxon>Archaea</taxon>
        <taxon>Methanobacteriati</taxon>
        <taxon>Methanobacteriota</taxon>
        <taxon>Stenosarchaea group</taxon>
        <taxon>Halobacteria</taxon>
        <taxon>Halobacteriales</taxon>
        <taxon>Haloferacaceae</taxon>
        <taxon>Salinigranum</taxon>
    </lineage>
</organism>
<name>A0A2I8VET7_9EURY</name>
<dbReference type="InterPro" id="IPR049704">
    <property type="entry name" value="Aminotrans_3_PPA_site"/>
</dbReference>
<dbReference type="PANTHER" id="PTHR11986:SF79">
    <property type="entry name" value="ACETYLORNITHINE AMINOTRANSFERASE, MITOCHONDRIAL"/>
    <property type="match status" value="1"/>
</dbReference>
<evidence type="ECO:0000256" key="3">
    <source>
        <dbReference type="ARBA" id="ARBA00022679"/>
    </source>
</evidence>
<dbReference type="OrthoDB" id="6534at2157"/>
<gene>
    <name evidence="6" type="ORF">C2R22_00905</name>
</gene>
<dbReference type="GO" id="GO:0030170">
    <property type="term" value="F:pyridoxal phosphate binding"/>
    <property type="evidence" value="ECO:0007669"/>
    <property type="project" value="InterPro"/>
</dbReference>
<evidence type="ECO:0000313" key="6">
    <source>
        <dbReference type="EMBL" id="AUV80394.1"/>
    </source>
</evidence>
<dbReference type="InterPro" id="IPR005814">
    <property type="entry name" value="Aminotrans_3"/>
</dbReference>
<dbReference type="PIRSF" id="PIRSF000521">
    <property type="entry name" value="Transaminase_4ab_Lys_Orn"/>
    <property type="match status" value="1"/>
</dbReference>
<proteinExistence type="inferred from homology"/>
<evidence type="ECO:0000256" key="1">
    <source>
        <dbReference type="ARBA" id="ARBA00001933"/>
    </source>
</evidence>
<keyword evidence="2 6" id="KW-0032">Aminotransferase</keyword>
<accession>A0A2I8VET7</accession>
<dbReference type="SUPFAM" id="SSF53383">
    <property type="entry name" value="PLP-dependent transferases"/>
    <property type="match status" value="1"/>
</dbReference>
<dbReference type="CDD" id="cd00610">
    <property type="entry name" value="OAT_like"/>
    <property type="match status" value="1"/>
</dbReference>
<reference evidence="6 7" key="1">
    <citation type="submission" date="2018-01" db="EMBL/GenBank/DDBJ databases">
        <title>Complete genome sequence of Salinigranum rubrum GX10T, an extremely halophilic archaeon isolated from a marine solar saltern.</title>
        <authorList>
            <person name="Han S."/>
        </authorList>
    </citation>
    <scope>NUCLEOTIDE SEQUENCE [LARGE SCALE GENOMIC DNA]</scope>
    <source>
        <strain evidence="6 7">GX10</strain>
    </source>
</reference>
<dbReference type="PROSITE" id="PS00600">
    <property type="entry name" value="AA_TRANSFER_CLASS_3"/>
    <property type="match status" value="1"/>
</dbReference>
<dbReference type="RefSeq" id="WP_103423902.1">
    <property type="nucleotide sequence ID" value="NZ_CP026309.1"/>
</dbReference>
<keyword evidence="4 5" id="KW-0663">Pyridoxal phosphate</keyword>
<dbReference type="Gene3D" id="3.40.640.10">
    <property type="entry name" value="Type I PLP-dependent aspartate aminotransferase-like (Major domain)"/>
    <property type="match status" value="1"/>
</dbReference>
<keyword evidence="3 6" id="KW-0808">Transferase</keyword>
<dbReference type="InterPro" id="IPR015424">
    <property type="entry name" value="PyrdxlP-dep_Trfase"/>
</dbReference>
<sequence>MVANPPIDEIHFSMEPDVENVPGPRTEQLLERQQEIDSNAVAYPRRIPVALKDAKGATIRDVDGNTFLDFFAGIGVLNVGHSNPYVLDGVHEQLDEITHTVDFPTEARIEFIERLNDIAPDGLAGKSKVVFGGPSGSDAIEGSIKLAKHNTGRHGLLAFEGSYHGTTAGALSLTAGKAYKEGYGPLLADAVHVPFPYSSEPGPSGDVETFCPSENCCQDGTCARALDAVQRKFEGSYGGHESPAGIWVEPIQGEGGVVVPPAGFLEGLRDIADDNDALLIFDEIQTGFGRTGEWFAAEHWDVTPDAMTMAKGIGGSGLPIGAMMYHERYDTWGPGGHVGTFRGNAPAFVGGIRAIEYIESHDLLAHAREVGSYIRSRFRELAEEAPEITDVRGKGQFTGVEFEVDGEPSKSLVEAIQRECYHRGVLVWYAGRHKSVLRLLPPLVLTQQQAEVGMDIITDSIRGVLADHDR</sequence>
<comment type="similarity">
    <text evidence="5">Belongs to the class-III pyridoxal-phosphate-dependent aminotransferase family.</text>
</comment>
<dbReference type="InterPro" id="IPR015421">
    <property type="entry name" value="PyrdxlP-dep_Trfase_major"/>
</dbReference>
<dbReference type="GeneID" id="35590604"/>
<dbReference type="InterPro" id="IPR050103">
    <property type="entry name" value="Class-III_PLP-dep_AT"/>
</dbReference>
<dbReference type="GO" id="GO:0008483">
    <property type="term" value="F:transaminase activity"/>
    <property type="evidence" value="ECO:0007669"/>
    <property type="project" value="UniProtKB-KW"/>
</dbReference>
<keyword evidence="7" id="KW-1185">Reference proteome</keyword>
<evidence type="ECO:0000256" key="2">
    <source>
        <dbReference type="ARBA" id="ARBA00022576"/>
    </source>
</evidence>
<evidence type="ECO:0000256" key="4">
    <source>
        <dbReference type="ARBA" id="ARBA00022898"/>
    </source>
</evidence>
<protein>
    <submittedName>
        <fullName evidence="6">Aspartate aminotransferase family protein</fullName>
    </submittedName>
</protein>